<evidence type="ECO:0000259" key="17">
    <source>
        <dbReference type="PROSITE" id="PS51379"/>
    </source>
</evidence>
<feature type="coiled-coil region" evidence="14">
    <location>
        <begin position="1256"/>
        <end position="1290"/>
    </location>
</feature>
<dbReference type="SUPFAM" id="SSF52518">
    <property type="entry name" value="Thiamin diphosphate-binding fold (THDP-binding)"/>
    <property type="match status" value="2"/>
</dbReference>
<dbReference type="PROSITE" id="PS51379">
    <property type="entry name" value="4FE4S_FER_2"/>
    <property type="match status" value="2"/>
</dbReference>
<evidence type="ECO:0000256" key="3">
    <source>
        <dbReference type="ARBA" id="ARBA00022448"/>
    </source>
</evidence>
<comment type="cofactor">
    <cofactor evidence="2">
        <name>FAD</name>
        <dbReference type="ChEBI" id="CHEBI:57692"/>
    </cofactor>
</comment>
<dbReference type="Pfam" id="PF00175">
    <property type="entry name" value="NAD_binding_1"/>
    <property type="match status" value="1"/>
</dbReference>
<dbReference type="SUPFAM" id="SSF63380">
    <property type="entry name" value="Riboflavin synthase domain-like"/>
    <property type="match status" value="2"/>
</dbReference>
<evidence type="ECO:0000256" key="8">
    <source>
        <dbReference type="ARBA" id="ARBA00022827"/>
    </source>
</evidence>
<feature type="domain" description="4Fe-4S ferredoxin-type" evidence="17">
    <location>
        <begin position="2920"/>
        <end position="2949"/>
    </location>
</feature>
<dbReference type="Gene3D" id="3.30.70.20">
    <property type="match status" value="1"/>
</dbReference>
<dbReference type="Pfam" id="PF01855">
    <property type="entry name" value="POR_N"/>
    <property type="match status" value="1"/>
</dbReference>
<dbReference type="Pfam" id="PF01558">
    <property type="entry name" value="POR"/>
    <property type="match status" value="1"/>
</dbReference>
<dbReference type="Gene3D" id="3.40.50.360">
    <property type="match status" value="2"/>
</dbReference>
<dbReference type="InterPro" id="IPR037112">
    <property type="entry name" value="Pyrv-flavodox_OxR_EKR_sf"/>
</dbReference>
<keyword evidence="20" id="KW-1185">Reference proteome</keyword>
<dbReference type="InterPro" id="IPR029061">
    <property type="entry name" value="THDP-binding"/>
</dbReference>
<dbReference type="Pfam" id="PF00667">
    <property type="entry name" value="FAD_binding_1"/>
    <property type="match status" value="2"/>
</dbReference>
<keyword evidence="3" id="KW-0813">Transport</keyword>
<evidence type="ECO:0000256" key="12">
    <source>
        <dbReference type="ARBA" id="ARBA00023004"/>
    </source>
</evidence>
<keyword evidence="10" id="KW-0249">Electron transport</keyword>
<dbReference type="Gene3D" id="3.40.920.10">
    <property type="entry name" value="Pyruvate-ferredoxin oxidoreductase, PFOR, domain III"/>
    <property type="match status" value="1"/>
</dbReference>
<evidence type="ECO:0000256" key="6">
    <source>
        <dbReference type="ARBA" id="ARBA00022643"/>
    </source>
</evidence>
<keyword evidence="5" id="KW-0285">Flavoprotein</keyword>
<dbReference type="Gene3D" id="3.40.50.970">
    <property type="match status" value="2"/>
</dbReference>
<evidence type="ECO:0000256" key="11">
    <source>
        <dbReference type="ARBA" id="ARBA00023002"/>
    </source>
</evidence>
<evidence type="ECO:0000256" key="10">
    <source>
        <dbReference type="ARBA" id="ARBA00022982"/>
    </source>
</evidence>
<keyword evidence="4" id="KW-0004">4Fe-4S</keyword>
<dbReference type="PROSITE" id="PS50902">
    <property type="entry name" value="FLAVODOXIN_LIKE"/>
    <property type="match status" value="2"/>
</dbReference>
<evidence type="ECO:0000256" key="13">
    <source>
        <dbReference type="ARBA" id="ARBA00023014"/>
    </source>
</evidence>
<dbReference type="InterPro" id="IPR029039">
    <property type="entry name" value="Flavoprotein-like_sf"/>
</dbReference>
<dbReference type="InterPro" id="IPR039261">
    <property type="entry name" value="FNR_nucleotide-bd"/>
</dbReference>
<dbReference type="PANTHER" id="PTHR32154">
    <property type="entry name" value="PYRUVATE-FLAVODOXIN OXIDOREDUCTASE-RELATED"/>
    <property type="match status" value="1"/>
</dbReference>
<dbReference type="SMART" id="SM00890">
    <property type="entry name" value="EKR"/>
    <property type="match status" value="1"/>
</dbReference>
<dbReference type="CDD" id="cd07034">
    <property type="entry name" value="TPP_PYR_PFOR_IOR-alpha_like"/>
    <property type="match status" value="1"/>
</dbReference>
<feature type="domain" description="4Fe-4S ferredoxin-type" evidence="17">
    <location>
        <begin position="2861"/>
        <end position="2890"/>
    </location>
</feature>
<evidence type="ECO:0000256" key="7">
    <source>
        <dbReference type="ARBA" id="ARBA00022723"/>
    </source>
</evidence>
<evidence type="ECO:0000256" key="5">
    <source>
        <dbReference type="ARBA" id="ARBA00022630"/>
    </source>
</evidence>
<protein>
    <submittedName>
        <fullName evidence="19">Uncharacterized protein</fullName>
    </submittedName>
</protein>
<evidence type="ECO:0000313" key="19">
    <source>
        <dbReference type="EMBL" id="CAK9099367.1"/>
    </source>
</evidence>
<organism evidence="19 20">
    <name type="scientific">Durusdinium trenchii</name>
    <dbReference type="NCBI Taxonomy" id="1381693"/>
    <lineage>
        <taxon>Eukaryota</taxon>
        <taxon>Sar</taxon>
        <taxon>Alveolata</taxon>
        <taxon>Dinophyceae</taxon>
        <taxon>Suessiales</taxon>
        <taxon>Symbiodiniaceae</taxon>
        <taxon>Durusdinium</taxon>
    </lineage>
</organism>
<evidence type="ECO:0000256" key="4">
    <source>
        <dbReference type="ARBA" id="ARBA00022485"/>
    </source>
</evidence>
<dbReference type="Pfam" id="PF10371">
    <property type="entry name" value="EKR"/>
    <property type="match status" value="1"/>
</dbReference>
<accession>A0ABP0RJI1</accession>
<dbReference type="Gene3D" id="3.40.50.80">
    <property type="entry name" value="Nucleotide-binding domain of ferredoxin-NADP reductase (FNR) module"/>
    <property type="match status" value="2"/>
</dbReference>
<dbReference type="EMBL" id="CAXAMN010025940">
    <property type="protein sequence ID" value="CAK9099367.1"/>
    <property type="molecule type" value="Genomic_DNA"/>
</dbReference>
<dbReference type="InterPro" id="IPR001433">
    <property type="entry name" value="OxRdtase_FAD/NAD-bd"/>
</dbReference>
<keyword evidence="8" id="KW-0274">FAD</keyword>
<keyword evidence="9" id="KW-0521">NADP</keyword>
<gene>
    <name evidence="19" type="ORF">CCMP2556_LOCUS47026</name>
</gene>
<feature type="compositionally biased region" description="Basic and acidic residues" evidence="15">
    <location>
        <begin position="48"/>
        <end position="57"/>
    </location>
</feature>
<keyword evidence="13" id="KW-0411">Iron-sulfur</keyword>
<dbReference type="Gene3D" id="2.40.30.10">
    <property type="entry name" value="Translation factors"/>
    <property type="match status" value="2"/>
</dbReference>
<dbReference type="Gene3D" id="4.10.780.10">
    <property type="entry name" value="Pyruvate-flavodoxin oxidoreductase, EKR domain"/>
    <property type="match status" value="1"/>
</dbReference>
<dbReference type="InterPro" id="IPR011895">
    <property type="entry name" value="Pyrv_flavodox_OxRed"/>
</dbReference>
<dbReference type="InterPro" id="IPR017896">
    <property type="entry name" value="4Fe4S_Fe-S-bd"/>
</dbReference>
<evidence type="ECO:0000256" key="14">
    <source>
        <dbReference type="SAM" id="Coils"/>
    </source>
</evidence>
<name>A0ABP0RJI1_9DINO</name>
<keyword evidence="12" id="KW-0408">Iron</keyword>
<comment type="caution">
    <text evidence="19">The sequence shown here is derived from an EMBL/GenBank/DDBJ whole genome shotgun (WGS) entry which is preliminary data.</text>
</comment>
<keyword evidence="11" id="KW-0560">Oxidoreductase</keyword>
<dbReference type="PRINTS" id="PR00369">
    <property type="entry name" value="FLAVODOXIN"/>
</dbReference>
<evidence type="ECO:0000313" key="20">
    <source>
        <dbReference type="Proteomes" id="UP001642484"/>
    </source>
</evidence>
<dbReference type="PANTHER" id="PTHR32154:SF0">
    <property type="entry name" value="PYRUVATE-FLAVODOXIN OXIDOREDUCTASE-RELATED"/>
    <property type="match status" value="1"/>
</dbReference>
<dbReference type="InterPro" id="IPR033412">
    <property type="entry name" value="PFOR_II"/>
</dbReference>
<dbReference type="SUPFAM" id="SSF52343">
    <property type="entry name" value="Ferredoxin reductase-like, C-terminal NADP-linked domain"/>
    <property type="match status" value="2"/>
</dbReference>
<evidence type="ECO:0000259" key="16">
    <source>
        <dbReference type="PROSITE" id="PS50902"/>
    </source>
</evidence>
<dbReference type="InterPro" id="IPR001094">
    <property type="entry name" value="Flavdoxin-like"/>
</dbReference>
<dbReference type="Proteomes" id="UP001642484">
    <property type="component" value="Unassembled WGS sequence"/>
</dbReference>
<proteinExistence type="predicted"/>
<dbReference type="SUPFAM" id="SSF52922">
    <property type="entry name" value="TK C-terminal domain-like"/>
    <property type="match status" value="1"/>
</dbReference>
<dbReference type="Pfam" id="PF17147">
    <property type="entry name" value="PFOR_II"/>
    <property type="match status" value="1"/>
</dbReference>
<dbReference type="InterPro" id="IPR019752">
    <property type="entry name" value="Pyrv/ketoisovalerate_OxRed_cat"/>
</dbReference>
<dbReference type="SUPFAM" id="SSF54862">
    <property type="entry name" value="4Fe-4S ferredoxins"/>
    <property type="match status" value="1"/>
</dbReference>
<dbReference type="InterPro" id="IPR019456">
    <property type="entry name" value="Pyrv-flavodox_OxRtase_EKR"/>
</dbReference>
<feature type="domain" description="Flavodoxin-like" evidence="16">
    <location>
        <begin position="1337"/>
        <end position="1505"/>
    </location>
</feature>
<dbReference type="SUPFAM" id="SSF53323">
    <property type="entry name" value="Pyruvate-ferredoxin oxidoreductase, PFOR, domain III"/>
    <property type="match status" value="1"/>
</dbReference>
<evidence type="ECO:0000256" key="15">
    <source>
        <dbReference type="SAM" id="MobiDB-lite"/>
    </source>
</evidence>
<keyword evidence="6" id="KW-0288">FMN</keyword>
<feature type="compositionally biased region" description="Polar residues" evidence="15">
    <location>
        <begin position="58"/>
        <end position="68"/>
    </location>
</feature>
<dbReference type="PROSITE" id="PS00198">
    <property type="entry name" value="4FE4S_FER_1"/>
    <property type="match status" value="1"/>
</dbReference>
<dbReference type="InterPro" id="IPR017927">
    <property type="entry name" value="FAD-bd_FR_type"/>
</dbReference>
<dbReference type="InterPro" id="IPR003097">
    <property type="entry name" value="CysJ-like_FAD-binding"/>
</dbReference>
<dbReference type="InterPro" id="IPR050722">
    <property type="entry name" value="Pyruvate:ferred/Flavod_OxRd"/>
</dbReference>
<dbReference type="Gene3D" id="3.40.50.920">
    <property type="match status" value="1"/>
</dbReference>
<dbReference type="PROSITE" id="PS51384">
    <property type="entry name" value="FAD_FR"/>
    <property type="match status" value="1"/>
</dbReference>
<evidence type="ECO:0000256" key="1">
    <source>
        <dbReference type="ARBA" id="ARBA00001917"/>
    </source>
</evidence>
<dbReference type="Gene3D" id="1.20.990.10">
    <property type="entry name" value="NADPH-cytochrome p450 Reductase, Chain A, domain 3"/>
    <property type="match status" value="2"/>
</dbReference>
<dbReference type="InterPro" id="IPR017900">
    <property type="entry name" value="4Fe4S_Fe_S_CS"/>
</dbReference>
<dbReference type="SUPFAM" id="SSF52218">
    <property type="entry name" value="Flavoproteins"/>
    <property type="match status" value="2"/>
</dbReference>
<feature type="compositionally biased region" description="Polar residues" evidence="15">
    <location>
        <begin position="76"/>
        <end position="88"/>
    </location>
</feature>
<dbReference type="InterPro" id="IPR009014">
    <property type="entry name" value="Transketo_C/PFOR_II"/>
</dbReference>
<dbReference type="InterPro" id="IPR008254">
    <property type="entry name" value="Flavodoxin/NO_synth"/>
</dbReference>
<dbReference type="InterPro" id="IPR002880">
    <property type="entry name" value="Pyrv_Fd/Flavodoxin_OxRdtase_N"/>
</dbReference>
<evidence type="ECO:0000256" key="2">
    <source>
        <dbReference type="ARBA" id="ARBA00001974"/>
    </source>
</evidence>
<evidence type="ECO:0000259" key="18">
    <source>
        <dbReference type="PROSITE" id="PS51384"/>
    </source>
</evidence>
<dbReference type="InterPro" id="IPR017938">
    <property type="entry name" value="Riboflavin_synthase-like_b-brl"/>
</dbReference>
<evidence type="ECO:0000256" key="9">
    <source>
        <dbReference type="ARBA" id="ARBA00022857"/>
    </source>
</evidence>
<dbReference type="InterPro" id="IPR023173">
    <property type="entry name" value="NADPH_Cyt_P450_Rdtase_alpha"/>
</dbReference>
<dbReference type="SUPFAM" id="SSF54001">
    <property type="entry name" value="Cysteine proteinases"/>
    <property type="match status" value="1"/>
</dbReference>
<feature type="domain" description="Flavodoxin-like" evidence="16">
    <location>
        <begin position="3387"/>
        <end position="3531"/>
    </location>
</feature>
<dbReference type="InterPro" id="IPR038765">
    <property type="entry name" value="Papain-like_cys_pep_sf"/>
</dbReference>
<keyword evidence="14" id="KW-0175">Coiled coil</keyword>
<dbReference type="Pfam" id="PF13237">
    <property type="entry name" value="Fer4_10"/>
    <property type="match status" value="1"/>
</dbReference>
<dbReference type="NCBIfam" id="TIGR02176">
    <property type="entry name" value="pyruv_ox_red"/>
    <property type="match status" value="1"/>
</dbReference>
<dbReference type="Pfam" id="PF00258">
    <property type="entry name" value="Flavodoxin_1"/>
    <property type="match status" value="2"/>
</dbReference>
<feature type="region of interest" description="Disordered" evidence="15">
    <location>
        <begin position="35"/>
        <end position="91"/>
    </location>
</feature>
<keyword evidence="7" id="KW-0479">Metal-binding</keyword>
<dbReference type="InterPro" id="IPR001709">
    <property type="entry name" value="Flavoprot_Pyr_Nucl_cyt_Rdtase"/>
</dbReference>
<dbReference type="PRINTS" id="PR00371">
    <property type="entry name" value="FPNCR"/>
</dbReference>
<comment type="cofactor">
    <cofactor evidence="1">
        <name>FMN</name>
        <dbReference type="ChEBI" id="CHEBI:58210"/>
    </cofactor>
</comment>
<dbReference type="InterPro" id="IPR002869">
    <property type="entry name" value="Pyrv_flavodox_OxRed_cen"/>
</dbReference>
<feature type="domain" description="FAD-binding FR-type" evidence="18">
    <location>
        <begin position="3570"/>
        <end position="3803"/>
    </location>
</feature>
<reference evidence="19 20" key="1">
    <citation type="submission" date="2024-02" db="EMBL/GenBank/DDBJ databases">
        <authorList>
            <person name="Chen Y."/>
            <person name="Shah S."/>
            <person name="Dougan E. K."/>
            <person name="Thang M."/>
            <person name="Chan C."/>
        </authorList>
    </citation>
    <scope>NUCLEOTIDE SEQUENCE [LARGE SCALE GENOMIC DNA]</scope>
</reference>
<sequence length="3999" mass="445410">MEGFEEPDLIAEAQRKADQILREAQLKAEQILKQAAEKTSAPAVVQRKLSDQFKTPDRPTSTFKSPASSRECLEESQGSNSSGKSPLSQFGLEKFFGSPKEQAEARPVLERKILGKERKRSIRELELDELKQQYVKRLKAVEDLEAEKAIVPSAVELGKLGGRPHVEEYSTAGLKSNRRRAGMPSKRKEFSVVEKVKIAEDLEHMQKESSNSRELFKKGRSRYGLDTRTLKHLMSKKKEFEGQRSKLKTKRGRVVGSRFVRAKGAGRKLEFQKEIDKVKEMVSKERSNGVVLAKGDLLDEFLAQLISSAQECLKQAELSKSEGQKKSWNLEAKACFARRDKLLASKKYRQSFSSRLLEYCGAKEVGKELVSPLSALEEKTRVQLSWQAIDRMVWLAGAAPEADLLKSDLFAEPKDVLKPGVRELLTIGFSDQVPLWAKAESSKMVASSEELSGITVADRKQFDLFRKDLLQAVDFFKPEDASSQVVTLEGTEKFAGGRRIAGSLTAKGVAENSKFRITYEARQRIVGLPVGSDGVRGEVAAGLLVFPGVHARLSNLDSNGRWIKSEEFEVAGCKIVHKAGEASKALKWAVDLRKEAPELFEGKLDIMSQPSCNLDSVLLKWVIEDQIEKEPLAVWIRDSFAAIFSEEIRETQALGNQLSAILLGKTTQRLQLTDTDFARAFKADFRKALAEKRSSHRLEGKEGTFKISYRTVIEATLQAQEAAVKRNLETSWVIRGAFRNALVIYRPDFNNGTLQPLEAKDCGLEQLELGSHRIPSEWLVPRKGWLQAGIPMAPEFSLSQAATNVQNLLDWAAYTNPALEDEEENPLDIDDSIEESLGFGLKNSLFLRLHPKVRKAAFLAQKDAKFSEVLEKSKEKAARLQQRASLRPGLLKALREKLKGMSKKEAIEQVVAKSNASKKKISAIFKPGAKTKPSIFKKAALKSLKKSKAKQEADKSIPAALKDLKKKTELDAVVEASGETVHCRIVSESEGKGKYGKEGMVEVKSLEKDGGEFCQLIGDKHTVVTCKVSSLLVKQDTWLPVKEWQPFSKLSRKSKGEALYMIGLKPEPFASAGDDLMDLPSQDENFDSQHMLLGFELLRWQFKDYLKEVAFIDPYLTTMYLRDEDVPQRELLKKTIQDFGESDSRVLLCPIWSAKTICHWTLLTAERVEGKWSFRYRDTLADPVEDSLKKACSIASLLQKEEVSLKIYNSFQQVGSTCGLWTLAYMMEEACSLFEGLASRGHPNINFLRMKFVAWWHQLSAEKQKLEESKKELEEKAEKISVQQEKAKEKALQQLSKLKSHTSAAAIKAQQMLEANSKYFKLQQLSEASRYKIEGKALKYYWSKEELDDKLQEAVVQKNHLLQVLNKEDLEGQFSKLVEGLSDAKSTADMARVTILYGSETGNSEEQDIRARGLKAQVSSCDDFDFEELPNQKLDLPMSWLSGTKFAVFGLGDSTYSQFCVAAIQFDTRLGELGGQRLLKRGVGDDRDEDGGPGRACGALRFEWEQGREGVLFVQDLLGVSCKDRYYTGWEAWLPELWKVMGLPQMPLSQDQLGLKSPCQRLTEAPAPCYRVDVSWGVVPQPCMWQKNVAEACSRGSGKPPISDDDIVPPGAAKLTLLHNSLLVPEKYDRDIRIEGTPVSYKTGDSLAVWPRNPFDKVEEFCKEMGFDATQNLRVLPMEGARNWCPQELSVRQLFSHVLDIFGKPNRKFFETLSFFAKDEADKKALQSVVENNAEGQALYRDLTHDFAHHADVFKKFKSARPPIEQLLNMIPVLKPRSVLDAAAPWSRYSIASSPLMHADKIQLLGLRDWLQGNDRKGPLCVVLVDWTVESTKELRLGECTGYMRQQKPGATMMCAVRQSAIVLPKDPSKPVIMAGMGTGLAPWRAVTQDEGGACAHRLNVGKAILHSQRRFEEYLYKDEFESYIKEGVLSMHTAFSREQVQTSAETFGARPRCSLRGTDLRSPEPVPKARKIYVQHKIVEAGEAVHQCMLKQEGHFYVCGSARQVPEVMMANERVNEDEAEAILSNLKMEGRLPLVDCDTGQRLGVIIFVGLGSIQGYTVEVLCSGASALNAVRFSSQRTQRNSGQGPEVTGTTPFGPYGGLLHAFLHPDRQSEAPERLQPLGAGTGAADVEYEQFLKAKEVQRAMFQAENKTIVHQCADTDVIQPTEKSIACIDGNQAAAHVAYALSDCAFIYPITPSSPMGEMVDEWAAQGLINCYGQKLSVTEMQSEAGAAGALHGALKAGAFSTTFTASQGLLLMIPNMYKIAGELLPCVMHVAARALAGQALSIFGDHQDVMACRSTGWAMLASESVEMVQYNALVAHLVSMERRVPVQHFFDGFRTSHEVNKVKLIDYNTMKQLINWDAVKEHHDLAMNPRHPHVQGTSQGPDIFFQCVEAGNTFYDGLADLFEAKSKLVEQKTGVHYALYAYEGHKDAEYVIVVMGSGAVTCSETATYLQEKGEKVGVLKVRLFRPWDANRFMAALPKTCKRICVLDRTKEQGSQGEPLFLEVSTTLKAMGRAEIVCIGGRYGLGSKEFTPNMVLSIYENLKKETPKPRFTVGIVDDVTHLSLPVGEWLNVLPQGTTECMFYGLGSDGTVGANKSAVKMIAMGTELYAQAYFEYDAKKSGGVTISHLRFGPKPIHAPYNVRAADYLAVHKPSYVSNYDMTRYMKPNGVCVINCSWSVDELKDKLPPKMRRDLAVKKAKLYIIDATQIAVKAGLGKRINMIMQSVFFKLSGVMPFEEAIEMLKKSIKKMYGKKGDKVVQMNIDGVDASVSGIKEVPVPGDWVSLTVPGEAGAATGEVAKGPRKVIDLLPKQFADNVQMPCNNLDGNSLPVSTFVPGGRVPLGTSQYEKRGIAINVPKVDMDLCTQCNKCSLICPHAAVRPFLLTQQELNSAPKDFKEGSRAAIGGGVLDNYQYRIQVSPWDCTGCELCVRICPADALKLADAGKVIEEEEANWNFAVTLPDRGDEIDKTTVKGSQFQKPYLEFSGACEGCGETPHVKLMTQLFGERLVIANATGCSSIWGGSNPSFPYTVNAKGEGPAWANSLFEDNAEFGFGMRKAFKQRRDYLANQVEDALGDKEVTMSDDLRTALQQYLVMRKENMHDLLLPRGRSIYHQIMEKLVPLLEKEKGSHAKIKQLYELEDMFGRSSFWIVGGDGWAYDIGYGGLDHVIASEEHVNILVLDTEMYSNTGGQASKATPKGAMAKFAEGGKLTQKKDLGQLAMTYKNVYVASICVHVNPQQAVRAMIEADAYAGPSIILAYAPCISQGFPMAESIQHCQMAVDSGYWPLYRYNPEASAHGNNPFQLDSRKIKGDLFKFLAKENRFAAVMRRDPKHAQELDDKLQEAVVQKNHLLQVLNKEDLEGQFSKLVEGLSDAKSTADMVTILYGSETGNSEEQAKNLMQDIRARGLKAQVSSCDDFDFEELPNQKLVILVVSTCGLGEFPANCKQTWLKLQSQDLPMSWLSGTKFAVFGLGDSTYSQFCVAAIQFDTRLGELGGQRLLKRGVGDDRDEDRYYTGWEAWLPELWKVMGLPQMPLSQEAPAPCYRVDVSGSGKPPISDDDIVPPGAAKLTLLHNSLLVPEKYDRDIRRHGRIEGTPVSYKTGDSLAVWPRNPVDKVEEFCKEMGFDSTQNLRVLPMEGARNWCPQELSVRQLFSHVLDIFGKPNRKFFETLSFFAKDEADKKALQSVVENNAEGQALYRDLTHDFAHHADVFKKFKSARPPIEQLLNMIPVLKPRSYSIASSPLMHADKIQLCVVLVDWTVESTKELRLGECTGYMRQQKPGATMMCAVRQSAIVLPKDPSKPVIMAGMGTGLAPWRAVTQERVCQNRQGLKVGPCHLFFGARYNAEYLYKDEFESYIKEGVLSMHTAFSREQARKIYVQHKIVEAGEAVHQCMLKQEGHFYVCGSARQVPEDIYTAMKEVMMANERVNEDEAEAILSNLKMEGRSLGEMDRNGGFLGGEISRLTPVWSVHGLTIGEIFERTTSPARQCDKLD</sequence>